<organism evidence="1 3">
    <name type="scientific">Rhizophagus clarus</name>
    <dbReference type="NCBI Taxonomy" id="94130"/>
    <lineage>
        <taxon>Eukaryota</taxon>
        <taxon>Fungi</taxon>
        <taxon>Fungi incertae sedis</taxon>
        <taxon>Mucoromycota</taxon>
        <taxon>Glomeromycotina</taxon>
        <taxon>Glomeromycetes</taxon>
        <taxon>Glomerales</taxon>
        <taxon>Glomeraceae</taxon>
        <taxon>Rhizophagus</taxon>
    </lineage>
</organism>
<dbReference type="EMBL" id="BEXD01001374">
    <property type="protein sequence ID" value="GBB93812.1"/>
    <property type="molecule type" value="Genomic_DNA"/>
</dbReference>
<dbReference type="EMBL" id="BLAL01000030">
    <property type="protein sequence ID" value="GES77443.1"/>
    <property type="molecule type" value="Genomic_DNA"/>
</dbReference>
<keyword evidence="3" id="KW-1185">Reference proteome</keyword>
<dbReference type="Proteomes" id="UP000615446">
    <property type="component" value="Unassembled WGS sequence"/>
</dbReference>
<reference evidence="1 3" key="1">
    <citation type="submission" date="2017-11" db="EMBL/GenBank/DDBJ databases">
        <title>The genome of Rhizophagus clarus HR1 reveals common genetic basis of auxotrophy among arbuscular mycorrhizal fungi.</title>
        <authorList>
            <person name="Kobayashi Y."/>
        </authorList>
    </citation>
    <scope>NUCLEOTIDE SEQUENCE [LARGE SCALE GENOMIC DNA]</scope>
    <source>
        <strain evidence="1 3">HR1</strain>
    </source>
</reference>
<sequence>MEEIQTNTSDPMEDVISIKSAVDNYHAKNEENSPMDIDLIGLNTSSKLSEDSNKQDNHHKNSYILELKTLSNDTFMDNSPFNKDNDYRGNLCKSDTCTNQPDKGAPCINLNRLMISDEVTHLLPLPINKDIISHFFTPKHSFLPNTQQVTDETQKNEYELALLPDGLWRMTKKVKNPKATLENLKNKSLIASTKDSIHAIKTEESPVTYNAYIKLADVEEYFANDNKLAFIEILTRDFCGFLGVEINKDDGEIIIKNSTYKGMNNMVQLFNHKHNAQYPFMKLYQKTYFLVDGNRVSSKEFKNT</sequence>
<reference evidence="2" key="2">
    <citation type="submission" date="2019-10" db="EMBL/GenBank/DDBJ databases">
        <title>Conservation and host-specific expression of non-tandemly repeated heterogenous ribosome RNA gene in arbuscular mycorrhizal fungi.</title>
        <authorList>
            <person name="Maeda T."/>
            <person name="Kobayashi Y."/>
            <person name="Nakagawa T."/>
            <person name="Ezawa T."/>
            <person name="Yamaguchi K."/>
            <person name="Bino T."/>
            <person name="Nishimoto Y."/>
            <person name="Shigenobu S."/>
            <person name="Kawaguchi M."/>
        </authorList>
    </citation>
    <scope>NUCLEOTIDE SEQUENCE</scope>
    <source>
        <strain evidence="2">HR1</strain>
    </source>
</reference>
<name>A0A2Z6QYZ0_9GLOM</name>
<dbReference type="Proteomes" id="UP000247702">
    <property type="component" value="Unassembled WGS sequence"/>
</dbReference>
<evidence type="ECO:0000313" key="2">
    <source>
        <dbReference type="EMBL" id="GES77443.1"/>
    </source>
</evidence>
<dbReference type="AlphaFoldDB" id="A0A2Z6QYZ0"/>
<proteinExistence type="predicted"/>
<evidence type="ECO:0000313" key="3">
    <source>
        <dbReference type="Proteomes" id="UP000247702"/>
    </source>
</evidence>
<evidence type="ECO:0000313" key="1">
    <source>
        <dbReference type="EMBL" id="GBB93812.1"/>
    </source>
</evidence>
<protein>
    <submittedName>
        <fullName evidence="1">Uncharacterized protein</fullName>
    </submittedName>
</protein>
<accession>A0A2Z6QYZ0</accession>
<comment type="caution">
    <text evidence="1">The sequence shown here is derived from an EMBL/GenBank/DDBJ whole genome shotgun (WGS) entry which is preliminary data.</text>
</comment>
<gene>
    <name evidence="2" type="ORF">RCL2_000481400</name>
    <name evidence="1" type="ORF">RclHR1_22340003</name>
</gene>